<reference evidence="1 2" key="2">
    <citation type="journal article" date="2022" name="Mol. Ecol. Resour.">
        <title>The genomes of chicory, endive, great burdock and yacon provide insights into Asteraceae paleo-polyploidization history and plant inulin production.</title>
        <authorList>
            <person name="Fan W."/>
            <person name="Wang S."/>
            <person name="Wang H."/>
            <person name="Wang A."/>
            <person name="Jiang F."/>
            <person name="Liu H."/>
            <person name="Zhao H."/>
            <person name="Xu D."/>
            <person name="Zhang Y."/>
        </authorList>
    </citation>
    <scope>NUCLEOTIDE SEQUENCE [LARGE SCALE GENOMIC DNA]</scope>
    <source>
        <strain evidence="2">cv. Yunnan</strain>
        <tissue evidence="1">Leaves</tissue>
    </source>
</reference>
<reference evidence="2" key="1">
    <citation type="journal article" date="2022" name="Mol. Ecol. Resour.">
        <title>The genomes of chicory, endive, great burdock and yacon provide insights into Asteraceae palaeo-polyploidization history and plant inulin production.</title>
        <authorList>
            <person name="Fan W."/>
            <person name="Wang S."/>
            <person name="Wang H."/>
            <person name="Wang A."/>
            <person name="Jiang F."/>
            <person name="Liu H."/>
            <person name="Zhao H."/>
            <person name="Xu D."/>
            <person name="Zhang Y."/>
        </authorList>
    </citation>
    <scope>NUCLEOTIDE SEQUENCE [LARGE SCALE GENOMIC DNA]</scope>
    <source>
        <strain evidence="2">cv. Yunnan</strain>
    </source>
</reference>
<organism evidence="1 2">
    <name type="scientific">Smallanthus sonchifolius</name>
    <dbReference type="NCBI Taxonomy" id="185202"/>
    <lineage>
        <taxon>Eukaryota</taxon>
        <taxon>Viridiplantae</taxon>
        <taxon>Streptophyta</taxon>
        <taxon>Embryophyta</taxon>
        <taxon>Tracheophyta</taxon>
        <taxon>Spermatophyta</taxon>
        <taxon>Magnoliopsida</taxon>
        <taxon>eudicotyledons</taxon>
        <taxon>Gunneridae</taxon>
        <taxon>Pentapetalae</taxon>
        <taxon>asterids</taxon>
        <taxon>campanulids</taxon>
        <taxon>Asterales</taxon>
        <taxon>Asteraceae</taxon>
        <taxon>Asteroideae</taxon>
        <taxon>Heliantheae alliance</taxon>
        <taxon>Millerieae</taxon>
        <taxon>Smallanthus</taxon>
    </lineage>
</organism>
<evidence type="ECO:0000313" key="1">
    <source>
        <dbReference type="EMBL" id="KAI3784608.1"/>
    </source>
</evidence>
<dbReference type="EMBL" id="CM042031">
    <property type="protein sequence ID" value="KAI3784608.1"/>
    <property type="molecule type" value="Genomic_DNA"/>
</dbReference>
<keyword evidence="2" id="KW-1185">Reference proteome</keyword>
<accession>A0ACB9GNH3</accession>
<sequence length="135" mass="14196">MSPCRPFSSVEYCLMILLRIASIAIMCSINHTNGGGILLAVAQKQQPPVEDRTGGGVFGGTGERAQQVMQCFTGCGQEIVGCGVTCTLGSSQSIEPCFMDCGLSNFVCMDGCFQHAIHQADAFNPGPSPDPVPIH</sequence>
<gene>
    <name evidence="1" type="ORF">L1987_43710</name>
</gene>
<dbReference type="Proteomes" id="UP001056120">
    <property type="component" value="Linkage Group LG14"/>
</dbReference>
<protein>
    <submittedName>
        <fullName evidence="1">Uncharacterized protein</fullName>
    </submittedName>
</protein>
<proteinExistence type="predicted"/>
<name>A0ACB9GNH3_9ASTR</name>
<comment type="caution">
    <text evidence="1">The sequence shown here is derived from an EMBL/GenBank/DDBJ whole genome shotgun (WGS) entry which is preliminary data.</text>
</comment>
<evidence type="ECO:0000313" key="2">
    <source>
        <dbReference type="Proteomes" id="UP001056120"/>
    </source>
</evidence>